<name>A0A2K9NPH8_BACTC</name>
<keyword evidence="2" id="KW-1185">Reference proteome</keyword>
<accession>A0A2K9NPH8</accession>
<organism evidence="1 2">
    <name type="scientific">Bacteriovorax stolpii</name>
    <name type="common">Bdellovibrio stolpii</name>
    <dbReference type="NCBI Taxonomy" id="960"/>
    <lineage>
        <taxon>Bacteria</taxon>
        <taxon>Pseudomonadati</taxon>
        <taxon>Bdellovibrionota</taxon>
        <taxon>Bacteriovoracia</taxon>
        <taxon>Bacteriovoracales</taxon>
        <taxon>Bacteriovoracaceae</taxon>
        <taxon>Bacteriovorax</taxon>
    </lineage>
</organism>
<dbReference type="EMBL" id="CP025704">
    <property type="protein sequence ID" value="AUN97403.1"/>
    <property type="molecule type" value="Genomic_DNA"/>
</dbReference>
<reference evidence="1 2" key="1">
    <citation type="submission" date="2018-01" db="EMBL/GenBank/DDBJ databases">
        <title>Complete genome sequence of Bacteriovorax stolpii DSM12778.</title>
        <authorList>
            <person name="Tang B."/>
            <person name="Chang J."/>
        </authorList>
    </citation>
    <scope>NUCLEOTIDE SEQUENCE [LARGE SCALE GENOMIC DNA]</scope>
    <source>
        <strain evidence="1 2">DSM 12778</strain>
    </source>
</reference>
<proteinExistence type="predicted"/>
<sequence>MKLIQKTLFTLSLFILVACQTTLNRHVAADYHISNSAQQLVTWETKANAISERSNEVIRVEHYEIPLRLLEKDFDANLDSNIKNSLLFTKNGETYARWIINPEDSKWHLEVKSFLQKHKIDSEPKKFFDGYLTASRSMILVNPTNGASFSLKVSTDKTGGKWTDKKQTWADALQVRNMNRYLQETLPKMDTPTLVIMDEPLAMGIKELDHGMIMRSLNDLPEDGHYYLPAFSALHDVEGARITKLNGATDPVRFWDKHLNEPIARAMAEYFAATGSWYDSPHAQNFLVELDRDMKPTGRIVLRDLGDTYLLEDFVKNTKFGWITKNWDPNNVQQGKITTGIGLLHGNNPPSWMTSTEYKEYQWGFYRTFEQRFAEITGVPYNEMLRTESKESLWSYSRKTYQATSEAWKKFIRYANCLNGELKTLAGEKCPELYLKRQRKIDCFQGVNAIIAH</sequence>
<dbReference type="RefSeq" id="WP_102242698.1">
    <property type="nucleotide sequence ID" value="NZ_CP025704.1"/>
</dbReference>
<gene>
    <name evidence="1" type="ORF">C0V70_04610</name>
</gene>
<dbReference type="Proteomes" id="UP000235584">
    <property type="component" value="Chromosome"/>
</dbReference>
<evidence type="ECO:0000313" key="1">
    <source>
        <dbReference type="EMBL" id="AUN97403.1"/>
    </source>
</evidence>
<dbReference type="AlphaFoldDB" id="A0A2K9NPH8"/>
<dbReference type="OrthoDB" id="5287990at2"/>
<dbReference type="PROSITE" id="PS51257">
    <property type="entry name" value="PROKAR_LIPOPROTEIN"/>
    <property type="match status" value="1"/>
</dbReference>
<dbReference type="KEGG" id="bsto:C0V70_04610"/>
<protein>
    <submittedName>
        <fullName evidence="1">Uncharacterized protein</fullName>
    </submittedName>
</protein>
<evidence type="ECO:0000313" key="2">
    <source>
        <dbReference type="Proteomes" id="UP000235584"/>
    </source>
</evidence>